<keyword evidence="3" id="KW-0732">Signal</keyword>
<proteinExistence type="predicted"/>
<reference evidence="8 9" key="2">
    <citation type="submission" date="2018-08" db="EMBL/GenBank/DDBJ databases">
        <title>Streptomyces kandeliansis sp. nov., an endophytic bacterium isolated from mangrove plant.</title>
        <authorList>
            <person name="Wang R."/>
        </authorList>
    </citation>
    <scope>NUCLEOTIDE SEQUENCE [LARGE SCALE GENOMIC DNA]</scope>
    <source>
        <strain evidence="9">H14(2018)</strain>
    </source>
</reference>
<feature type="compositionally biased region" description="Low complexity" evidence="5">
    <location>
        <begin position="83"/>
        <end position="99"/>
    </location>
</feature>
<evidence type="ECO:0000313" key="8">
    <source>
        <dbReference type="EMBL" id="AXH88811.1"/>
    </source>
</evidence>
<evidence type="ECO:0000256" key="6">
    <source>
        <dbReference type="SAM" id="Phobius"/>
    </source>
</evidence>
<dbReference type="EMBL" id="CP031263">
    <property type="protein sequence ID" value="AXH88811.1"/>
    <property type="molecule type" value="Genomic_DNA"/>
</dbReference>
<evidence type="ECO:0000259" key="7">
    <source>
        <dbReference type="PROSITE" id="PS50847"/>
    </source>
</evidence>
<dbReference type="Pfam" id="PF00746">
    <property type="entry name" value="Gram_pos_anchor"/>
    <property type="match status" value="1"/>
</dbReference>
<keyword evidence="6" id="KW-0472">Membrane</keyword>
<dbReference type="InterPro" id="IPR019931">
    <property type="entry name" value="LPXTG_anchor"/>
</dbReference>
<evidence type="ECO:0000256" key="1">
    <source>
        <dbReference type="ARBA" id="ARBA00022512"/>
    </source>
</evidence>
<evidence type="ECO:0000256" key="5">
    <source>
        <dbReference type="SAM" id="MobiDB-lite"/>
    </source>
</evidence>
<dbReference type="RefSeq" id="WP_114918705.1">
    <property type="nucleotide sequence ID" value="NZ_CP031263.1"/>
</dbReference>
<evidence type="ECO:0000313" key="9">
    <source>
        <dbReference type="Proteomes" id="UP000253958"/>
    </source>
</evidence>
<keyword evidence="6" id="KW-0812">Transmembrane</keyword>
<keyword evidence="4" id="KW-0572">Peptidoglycan-anchor</keyword>
<organism evidence="8 9">
    <name type="scientific">Micromonospora aurantiaca</name>
    <name type="common">nom. illeg.</name>
    <dbReference type="NCBI Taxonomy" id="47850"/>
    <lineage>
        <taxon>Bacteria</taxon>
        <taxon>Bacillati</taxon>
        <taxon>Actinomycetota</taxon>
        <taxon>Actinomycetes</taxon>
        <taxon>Micromonosporales</taxon>
        <taxon>Micromonosporaceae</taxon>
        <taxon>Micromonospora</taxon>
    </lineage>
</organism>
<sequence>MVDQVGPAKAAPAQQAKAAPGDCGAYVYDGTKQNLCDRFRGRGDVNCPEIGYRVKLVGDSDPWRLDVGGEPGIGCESYKRHPGGSTPTKPKPTKSTTPGASGGGDSGGAQLPRTGIDGSMLAGIGLGALLLGAGGVVVTRRRRPRFTA</sequence>
<gene>
    <name evidence="8" type="ORF">DVH21_02080</name>
</gene>
<protein>
    <submittedName>
        <fullName evidence="8">LPXTG cell wall anchor domain-containing protein</fullName>
    </submittedName>
</protein>
<feature type="region of interest" description="Disordered" evidence="5">
    <location>
        <begin position="61"/>
        <end position="114"/>
    </location>
</feature>
<accession>A0A6N3JTA6</accession>
<reference evidence="8 9" key="1">
    <citation type="submission" date="2018-07" db="EMBL/GenBank/DDBJ databases">
        <authorList>
            <person name="Ye Y."/>
        </authorList>
    </citation>
    <scope>NUCLEOTIDE SEQUENCE [LARGE SCALE GENOMIC DNA]</scope>
    <source>
        <strain evidence="9">H14(2018)</strain>
    </source>
</reference>
<keyword evidence="6" id="KW-1133">Transmembrane helix</keyword>
<evidence type="ECO:0000256" key="3">
    <source>
        <dbReference type="ARBA" id="ARBA00022729"/>
    </source>
</evidence>
<evidence type="ECO:0000256" key="2">
    <source>
        <dbReference type="ARBA" id="ARBA00022525"/>
    </source>
</evidence>
<keyword evidence="1" id="KW-0134">Cell wall</keyword>
<dbReference type="Proteomes" id="UP000253958">
    <property type="component" value="Chromosome"/>
</dbReference>
<dbReference type="PROSITE" id="PS50847">
    <property type="entry name" value="GRAM_POS_ANCHORING"/>
    <property type="match status" value="1"/>
</dbReference>
<feature type="domain" description="Gram-positive cocci surface proteins LPxTG" evidence="7">
    <location>
        <begin position="111"/>
        <end position="148"/>
    </location>
</feature>
<name>A0A6N3JTA6_9ACTN</name>
<dbReference type="AlphaFoldDB" id="A0A6N3JTA6"/>
<feature type="transmembrane region" description="Helical" evidence="6">
    <location>
        <begin position="120"/>
        <end position="139"/>
    </location>
</feature>
<dbReference type="NCBIfam" id="TIGR01167">
    <property type="entry name" value="LPXTG_anchor"/>
    <property type="match status" value="1"/>
</dbReference>
<evidence type="ECO:0000256" key="4">
    <source>
        <dbReference type="ARBA" id="ARBA00023088"/>
    </source>
</evidence>
<keyword evidence="2" id="KW-0964">Secreted</keyword>